<dbReference type="AlphaFoldDB" id="A0A2Z7BG87"/>
<dbReference type="Proteomes" id="UP000250235">
    <property type="component" value="Unassembled WGS sequence"/>
</dbReference>
<evidence type="ECO:0000313" key="3">
    <source>
        <dbReference type="EMBL" id="KZV33135.1"/>
    </source>
</evidence>
<keyword evidence="1" id="KW-0175">Coiled coil</keyword>
<keyword evidence="4" id="KW-1185">Reference proteome</keyword>
<proteinExistence type="predicted"/>
<feature type="region of interest" description="Disordered" evidence="2">
    <location>
        <begin position="300"/>
        <end position="346"/>
    </location>
</feature>
<dbReference type="EMBL" id="KV006333">
    <property type="protein sequence ID" value="KZV33135.1"/>
    <property type="molecule type" value="Genomic_DNA"/>
</dbReference>
<evidence type="ECO:0000256" key="1">
    <source>
        <dbReference type="SAM" id="Coils"/>
    </source>
</evidence>
<evidence type="ECO:0000313" key="4">
    <source>
        <dbReference type="Proteomes" id="UP000250235"/>
    </source>
</evidence>
<feature type="region of interest" description="Disordered" evidence="2">
    <location>
        <begin position="1"/>
        <end position="91"/>
    </location>
</feature>
<feature type="compositionally biased region" description="Basic and acidic residues" evidence="2">
    <location>
        <begin position="46"/>
        <end position="56"/>
    </location>
</feature>
<feature type="compositionally biased region" description="Acidic residues" evidence="2">
    <location>
        <begin position="321"/>
        <end position="337"/>
    </location>
</feature>
<evidence type="ECO:0000256" key="2">
    <source>
        <dbReference type="SAM" id="MobiDB-lite"/>
    </source>
</evidence>
<name>A0A2Z7BG87_9LAMI</name>
<gene>
    <name evidence="3" type="ORF">F511_18151</name>
</gene>
<reference evidence="3 4" key="1">
    <citation type="journal article" date="2015" name="Proc. Natl. Acad. Sci. U.S.A.">
        <title>The resurrection genome of Boea hygrometrica: A blueprint for survival of dehydration.</title>
        <authorList>
            <person name="Xiao L."/>
            <person name="Yang G."/>
            <person name="Zhang L."/>
            <person name="Yang X."/>
            <person name="Zhao S."/>
            <person name="Ji Z."/>
            <person name="Zhou Q."/>
            <person name="Hu M."/>
            <person name="Wang Y."/>
            <person name="Chen M."/>
            <person name="Xu Y."/>
            <person name="Jin H."/>
            <person name="Xiao X."/>
            <person name="Hu G."/>
            <person name="Bao F."/>
            <person name="Hu Y."/>
            <person name="Wan P."/>
            <person name="Li L."/>
            <person name="Deng X."/>
            <person name="Kuang T."/>
            <person name="Xiang C."/>
            <person name="Zhu J.K."/>
            <person name="Oliver M.J."/>
            <person name="He Y."/>
        </authorList>
    </citation>
    <scope>NUCLEOTIDE SEQUENCE [LARGE SCALE GENOMIC DNA]</scope>
    <source>
        <strain evidence="4">cv. XS01</strain>
    </source>
</reference>
<sequence>MLQFLEETGEAAAPPKRVAKKRKASTPAEKEARNQRKKGASSSGARPERTTKERRASTPPIPTTEERPNPTQVIDVPEVSSPEKESMKELGPGRVPPLNYFEDSLVVSPTTAVATKYLCHMASRPRLDRLAGSSNLEVVGLFASQIASIRGGLGGEVIKRLTQAQRVANETRSHFVETMGHHTELPAQLEELKAIREQEQKAAKAVQEALRAQLATERRARAIDEAAFNEKTALGAELEETKARAAEEAKRMRGEVANAWALGKEEFLKSSEFERLCTQKSVAYFRTGFEGAVAQFRANGYSEEEQPAPFLDFKKALREMPEDDEEAEEEEEEEEADATPPNSPGP</sequence>
<accession>A0A2Z7BG87</accession>
<organism evidence="3 4">
    <name type="scientific">Dorcoceras hygrometricum</name>
    <dbReference type="NCBI Taxonomy" id="472368"/>
    <lineage>
        <taxon>Eukaryota</taxon>
        <taxon>Viridiplantae</taxon>
        <taxon>Streptophyta</taxon>
        <taxon>Embryophyta</taxon>
        <taxon>Tracheophyta</taxon>
        <taxon>Spermatophyta</taxon>
        <taxon>Magnoliopsida</taxon>
        <taxon>eudicotyledons</taxon>
        <taxon>Gunneridae</taxon>
        <taxon>Pentapetalae</taxon>
        <taxon>asterids</taxon>
        <taxon>lamiids</taxon>
        <taxon>Lamiales</taxon>
        <taxon>Gesneriaceae</taxon>
        <taxon>Didymocarpoideae</taxon>
        <taxon>Trichosporeae</taxon>
        <taxon>Loxocarpinae</taxon>
        <taxon>Dorcoceras</taxon>
    </lineage>
</organism>
<feature type="coiled-coil region" evidence="1">
    <location>
        <begin position="189"/>
        <end position="255"/>
    </location>
</feature>
<protein>
    <submittedName>
        <fullName evidence="3">Uncharacterized protein</fullName>
    </submittedName>
</protein>